<dbReference type="PROSITE" id="PS50995">
    <property type="entry name" value="HTH_MARR_2"/>
    <property type="match status" value="1"/>
</dbReference>
<dbReference type="GO" id="GO:0003700">
    <property type="term" value="F:DNA-binding transcription factor activity"/>
    <property type="evidence" value="ECO:0007669"/>
    <property type="project" value="InterPro"/>
</dbReference>
<evidence type="ECO:0000313" key="7">
    <source>
        <dbReference type="EMBL" id="TFU21351.1"/>
    </source>
</evidence>
<dbReference type="FunFam" id="1.10.10.10:FF:000163">
    <property type="entry name" value="MarR family transcriptional regulator"/>
    <property type="match status" value="1"/>
</dbReference>
<evidence type="ECO:0000256" key="1">
    <source>
        <dbReference type="ARBA" id="ARBA00004496"/>
    </source>
</evidence>
<dbReference type="InterPro" id="IPR000835">
    <property type="entry name" value="HTH_MarR-typ"/>
</dbReference>
<dbReference type="EMBL" id="SPQC01000034">
    <property type="protein sequence ID" value="TFU21351.1"/>
    <property type="molecule type" value="Genomic_DNA"/>
</dbReference>
<reference evidence="7 8" key="1">
    <citation type="submission" date="2019-03" db="EMBL/GenBank/DDBJ databases">
        <title>Diversity of the mouse oral microbiome.</title>
        <authorList>
            <person name="Joseph S."/>
            <person name="Aduse-Opoku J."/>
            <person name="Curtis M."/>
            <person name="Wade W."/>
            <person name="Hashim A."/>
        </authorList>
    </citation>
    <scope>NUCLEOTIDE SEQUENCE [LARGE SCALE GENOMIC DNA]</scope>
    <source>
        <strain evidence="8">irhom_31</strain>
    </source>
</reference>
<proteinExistence type="predicted"/>
<dbReference type="InterPro" id="IPR039422">
    <property type="entry name" value="MarR/SlyA-like"/>
</dbReference>
<dbReference type="InterPro" id="IPR055166">
    <property type="entry name" value="Transc_reg_Sar_Rot_HTH"/>
</dbReference>
<dbReference type="GO" id="GO:0005737">
    <property type="term" value="C:cytoplasm"/>
    <property type="evidence" value="ECO:0007669"/>
    <property type="project" value="UniProtKB-SubCell"/>
</dbReference>
<gene>
    <name evidence="7" type="ORF">E4U03_09265</name>
</gene>
<dbReference type="OrthoDB" id="9806864at2"/>
<dbReference type="PANTHER" id="PTHR33164:SF5">
    <property type="entry name" value="ORGANIC HYDROPEROXIDE RESISTANCE TRANSCRIPTIONAL REGULATOR"/>
    <property type="match status" value="1"/>
</dbReference>
<dbReference type="RefSeq" id="WP_135013254.1">
    <property type="nucleotide sequence ID" value="NZ_JADGLK010000034.1"/>
</dbReference>
<feature type="domain" description="HTH marR-type" evidence="6">
    <location>
        <begin position="10"/>
        <end position="148"/>
    </location>
</feature>
<sequence>MNQDSSLALDNQLCFSLYRSSRAVTRAYQQHLGELGLTYPQYLVMLVMWENPDGLGMKELAARLDLDSGTLTPLIKRLVDHGLLTKTRDTRDERRTLISLTPAGQELRGRAASVPGAIYAACAVEGLDILALKAELDALAEHLAEIPPRADGTK</sequence>
<organism evidence="7 8">
    <name type="scientific">Rothia nasimurium</name>
    <dbReference type="NCBI Taxonomy" id="85336"/>
    <lineage>
        <taxon>Bacteria</taxon>
        <taxon>Bacillati</taxon>
        <taxon>Actinomycetota</taxon>
        <taxon>Actinomycetes</taxon>
        <taxon>Micrococcales</taxon>
        <taxon>Micrococcaceae</taxon>
        <taxon>Rothia</taxon>
    </lineage>
</organism>
<comment type="caution">
    <text evidence="7">The sequence shown here is derived from an EMBL/GenBank/DDBJ whole genome shotgun (WGS) entry which is preliminary data.</text>
</comment>
<evidence type="ECO:0000256" key="3">
    <source>
        <dbReference type="ARBA" id="ARBA00023015"/>
    </source>
</evidence>
<dbReference type="GO" id="GO:0003677">
    <property type="term" value="F:DNA binding"/>
    <property type="evidence" value="ECO:0007669"/>
    <property type="project" value="UniProtKB-KW"/>
</dbReference>
<protein>
    <submittedName>
        <fullName evidence="7">MarR family transcriptional regulator</fullName>
    </submittedName>
</protein>
<keyword evidence="4" id="KW-0238">DNA-binding</keyword>
<dbReference type="Pfam" id="PF22381">
    <property type="entry name" value="Staph_reg_Sar_Rot"/>
    <property type="match status" value="1"/>
</dbReference>
<keyword evidence="5" id="KW-0804">Transcription</keyword>
<dbReference type="GO" id="GO:0006950">
    <property type="term" value="P:response to stress"/>
    <property type="evidence" value="ECO:0007669"/>
    <property type="project" value="TreeGrafter"/>
</dbReference>
<evidence type="ECO:0000256" key="4">
    <source>
        <dbReference type="ARBA" id="ARBA00023125"/>
    </source>
</evidence>
<dbReference type="SUPFAM" id="SSF46785">
    <property type="entry name" value="Winged helix' DNA-binding domain"/>
    <property type="match status" value="1"/>
</dbReference>
<dbReference type="AlphaFoldDB" id="A0A4Y9F2T2"/>
<keyword evidence="3" id="KW-0805">Transcription regulation</keyword>
<dbReference type="Gene3D" id="1.10.10.10">
    <property type="entry name" value="Winged helix-like DNA-binding domain superfamily/Winged helix DNA-binding domain"/>
    <property type="match status" value="1"/>
</dbReference>
<evidence type="ECO:0000259" key="6">
    <source>
        <dbReference type="PROSITE" id="PS50995"/>
    </source>
</evidence>
<dbReference type="InterPro" id="IPR036390">
    <property type="entry name" value="WH_DNA-bd_sf"/>
</dbReference>
<comment type="subcellular location">
    <subcellularLocation>
        <location evidence="1">Cytoplasm</location>
    </subcellularLocation>
</comment>
<dbReference type="STRING" id="85336.A7979_10745"/>
<evidence type="ECO:0000256" key="2">
    <source>
        <dbReference type="ARBA" id="ARBA00022490"/>
    </source>
</evidence>
<keyword evidence="2" id="KW-0963">Cytoplasm</keyword>
<dbReference type="SMART" id="SM00347">
    <property type="entry name" value="HTH_MARR"/>
    <property type="match status" value="1"/>
</dbReference>
<dbReference type="PANTHER" id="PTHR33164">
    <property type="entry name" value="TRANSCRIPTIONAL REGULATOR, MARR FAMILY"/>
    <property type="match status" value="1"/>
</dbReference>
<dbReference type="Proteomes" id="UP000297951">
    <property type="component" value="Unassembled WGS sequence"/>
</dbReference>
<evidence type="ECO:0000256" key="5">
    <source>
        <dbReference type="ARBA" id="ARBA00023163"/>
    </source>
</evidence>
<evidence type="ECO:0000313" key="8">
    <source>
        <dbReference type="Proteomes" id="UP000297951"/>
    </source>
</evidence>
<accession>A0A4Y9F2T2</accession>
<name>A0A4Y9F2T2_9MICC</name>
<dbReference type="InterPro" id="IPR036388">
    <property type="entry name" value="WH-like_DNA-bd_sf"/>
</dbReference>